<gene>
    <name evidence="3" type="ORF">GORHZ_158_00080</name>
</gene>
<evidence type="ECO:0000313" key="3">
    <source>
        <dbReference type="EMBL" id="GAB92026.1"/>
    </source>
</evidence>
<sequence length="164" mass="15982">MAPTTSAASTPASTPTSTPAAPTRCATSELAGSVAQSAGGGTAGGYGLTITLVNTGARECTLTGYPGVSFVGDGNGTQIGAAARRTSTGTPPSVVRLLPGGTATAAVQVTEAGNYDAATCEPSPVDGFRVYPPDNTAALFISYPNATGCRSPQAPLLTVGPMSG</sequence>
<evidence type="ECO:0000259" key="2">
    <source>
        <dbReference type="Pfam" id="PF14016"/>
    </source>
</evidence>
<name>K6WE52_9ACTN</name>
<evidence type="ECO:0000256" key="1">
    <source>
        <dbReference type="SAM" id="MobiDB-lite"/>
    </source>
</evidence>
<feature type="region of interest" description="Disordered" evidence="1">
    <location>
        <begin position="1"/>
        <end position="23"/>
    </location>
</feature>
<dbReference type="EMBL" id="BAHC01000158">
    <property type="protein sequence ID" value="GAB92026.1"/>
    <property type="molecule type" value="Genomic_DNA"/>
</dbReference>
<organism evidence="3 4">
    <name type="scientific">Gordonia rhizosphera NBRC 16068</name>
    <dbReference type="NCBI Taxonomy" id="1108045"/>
    <lineage>
        <taxon>Bacteria</taxon>
        <taxon>Bacillati</taxon>
        <taxon>Actinomycetota</taxon>
        <taxon>Actinomycetes</taxon>
        <taxon>Mycobacteriales</taxon>
        <taxon>Gordoniaceae</taxon>
        <taxon>Gordonia</taxon>
    </lineage>
</organism>
<dbReference type="Proteomes" id="UP000008363">
    <property type="component" value="Unassembled WGS sequence"/>
</dbReference>
<proteinExistence type="predicted"/>
<dbReference type="STRING" id="1108045.GORHZ_158_00080"/>
<dbReference type="Pfam" id="PF14016">
    <property type="entry name" value="DUF4232"/>
    <property type="match status" value="1"/>
</dbReference>
<comment type="caution">
    <text evidence="3">The sequence shown here is derived from an EMBL/GenBank/DDBJ whole genome shotgun (WGS) entry which is preliminary data.</text>
</comment>
<dbReference type="eggNOG" id="ENOG5030J87">
    <property type="taxonomic scope" value="Bacteria"/>
</dbReference>
<keyword evidence="4" id="KW-1185">Reference proteome</keyword>
<dbReference type="AlphaFoldDB" id="K6WE52"/>
<reference evidence="3 4" key="1">
    <citation type="submission" date="2012-08" db="EMBL/GenBank/DDBJ databases">
        <title>Whole genome shotgun sequence of Gordonia rhizosphera NBRC 16068.</title>
        <authorList>
            <person name="Takarada H."/>
            <person name="Isaki S."/>
            <person name="Hosoyama A."/>
            <person name="Tsuchikane K."/>
            <person name="Katsumata H."/>
            <person name="Baba S."/>
            <person name="Ohji S."/>
            <person name="Yamazaki S."/>
            <person name="Fujita N."/>
        </authorList>
    </citation>
    <scope>NUCLEOTIDE SEQUENCE [LARGE SCALE GENOMIC DNA]</scope>
    <source>
        <strain evidence="3 4">NBRC 16068</strain>
    </source>
</reference>
<evidence type="ECO:0000313" key="4">
    <source>
        <dbReference type="Proteomes" id="UP000008363"/>
    </source>
</evidence>
<dbReference type="InterPro" id="IPR025326">
    <property type="entry name" value="DUF4232"/>
</dbReference>
<protein>
    <recommendedName>
        <fullName evidence="2">DUF4232 domain-containing protein</fullName>
    </recommendedName>
</protein>
<accession>K6WE52</accession>
<feature type="domain" description="DUF4232" evidence="2">
    <location>
        <begin position="25"/>
        <end position="162"/>
    </location>
</feature>